<feature type="transmembrane region" description="Helical" evidence="23">
    <location>
        <begin position="799"/>
        <end position="822"/>
    </location>
</feature>
<feature type="compositionally biased region" description="Basic and acidic residues" evidence="22">
    <location>
        <begin position="1783"/>
        <end position="1796"/>
    </location>
</feature>
<feature type="transmembrane region" description="Helical" evidence="23">
    <location>
        <begin position="359"/>
        <end position="376"/>
    </location>
</feature>
<feature type="transmembrane region" description="Helical" evidence="23">
    <location>
        <begin position="598"/>
        <end position="618"/>
    </location>
</feature>
<dbReference type="GO" id="GO:0005524">
    <property type="term" value="F:ATP binding"/>
    <property type="evidence" value="ECO:0007669"/>
    <property type="project" value="UniProtKB-UniRule"/>
</dbReference>
<dbReference type="FunFam" id="1.10.510.10:FF:000397">
    <property type="entry name" value="Serine/threonine-protein kinase KIN4"/>
    <property type="match status" value="1"/>
</dbReference>
<evidence type="ECO:0000256" key="8">
    <source>
        <dbReference type="ARBA" id="ARBA00019599"/>
    </source>
</evidence>
<feature type="compositionally biased region" description="Polar residues" evidence="22">
    <location>
        <begin position="2077"/>
        <end position="2097"/>
    </location>
</feature>
<evidence type="ECO:0000256" key="4">
    <source>
        <dbReference type="ARBA" id="ARBA00007559"/>
    </source>
</evidence>
<keyword evidence="14 21" id="KW-0547">Nucleotide-binding</keyword>
<evidence type="ECO:0000256" key="6">
    <source>
        <dbReference type="ARBA" id="ARBA00014495"/>
    </source>
</evidence>
<evidence type="ECO:0000256" key="11">
    <source>
        <dbReference type="ARBA" id="ARBA00022553"/>
    </source>
</evidence>
<feature type="compositionally biased region" description="Polar residues" evidence="22">
    <location>
        <begin position="1982"/>
        <end position="1992"/>
    </location>
</feature>
<dbReference type="OrthoDB" id="193931at2759"/>
<dbReference type="Gene3D" id="1.10.510.10">
    <property type="entry name" value="Transferase(Phosphotransferase) domain 1"/>
    <property type="match status" value="1"/>
</dbReference>
<evidence type="ECO:0000256" key="10">
    <source>
        <dbReference type="ARBA" id="ARBA00022527"/>
    </source>
</evidence>
<evidence type="ECO:0000256" key="12">
    <source>
        <dbReference type="ARBA" id="ARBA00022679"/>
    </source>
</evidence>
<dbReference type="GO" id="GO:0000011">
    <property type="term" value="P:vacuole inheritance"/>
    <property type="evidence" value="ECO:0007669"/>
    <property type="project" value="UniProtKB-ARBA"/>
</dbReference>
<dbReference type="SUPFAM" id="SSF56112">
    <property type="entry name" value="Protein kinase-like (PK-like)"/>
    <property type="match status" value="1"/>
</dbReference>
<feature type="transmembrane region" description="Helical" evidence="23">
    <location>
        <begin position="388"/>
        <end position="408"/>
    </location>
</feature>
<feature type="compositionally biased region" description="Basic and acidic residues" evidence="22">
    <location>
        <begin position="1956"/>
        <end position="1970"/>
    </location>
</feature>
<keyword evidence="12" id="KW-0808">Transferase</keyword>
<keyword evidence="26" id="KW-1185">Reference proteome</keyword>
<evidence type="ECO:0000256" key="21">
    <source>
        <dbReference type="PROSITE-ProRule" id="PRU10141"/>
    </source>
</evidence>
<feature type="compositionally biased region" description="Polar residues" evidence="22">
    <location>
        <begin position="1812"/>
        <end position="1848"/>
    </location>
</feature>
<evidence type="ECO:0000256" key="7">
    <source>
        <dbReference type="ARBA" id="ARBA00018572"/>
    </source>
</evidence>
<comment type="subcellular location">
    <subcellularLocation>
        <location evidence="2">Endoplasmic reticulum membrane</location>
        <topology evidence="2">Multi-pass membrane protein</topology>
    </subcellularLocation>
</comment>
<feature type="transmembrane region" description="Helical" evidence="23">
    <location>
        <begin position="463"/>
        <end position="482"/>
    </location>
</feature>
<keyword evidence="9" id="KW-0337">GPI-anchor biosynthesis</keyword>
<feature type="compositionally biased region" description="Basic and acidic residues" evidence="22">
    <location>
        <begin position="1299"/>
        <end position="1310"/>
    </location>
</feature>
<proteinExistence type="inferred from homology"/>
<feature type="compositionally biased region" description="Polar residues" evidence="22">
    <location>
        <begin position="2115"/>
        <end position="2133"/>
    </location>
</feature>
<gene>
    <name evidence="25" type="ORF">HYFRA_00010953</name>
</gene>
<keyword evidence="16 21" id="KW-0067">ATP-binding</keyword>
<keyword evidence="13 23" id="KW-0812">Transmembrane</keyword>
<evidence type="ECO:0000256" key="13">
    <source>
        <dbReference type="ARBA" id="ARBA00022692"/>
    </source>
</evidence>
<evidence type="ECO:0000256" key="9">
    <source>
        <dbReference type="ARBA" id="ARBA00022502"/>
    </source>
</evidence>
<evidence type="ECO:0000256" key="5">
    <source>
        <dbReference type="ARBA" id="ARBA00012513"/>
    </source>
</evidence>
<organism evidence="25 26">
    <name type="scientific">Hymenoscyphus fraxineus</name>
    <dbReference type="NCBI Taxonomy" id="746836"/>
    <lineage>
        <taxon>Eukaryota</taxon>
        <taxon>Fungi</taxon>
        <taxon>Dikarya</taxon>
        <taxon>Ascomycota</taxon>
        <taxon>Pezizomycotina</taxon>
        <taxon>Leotiomycetes</taxon>
        <taxon>Helotiales</taxon>
        <taxon>Helotiaceae</taxon>
        <taxon>Hymenoscyphus</taxon>
    </lineage>
</organism>
<feature type="transmembrane region" description="Helical" evidence="23">
    <location>
        <begin position="715"/>
        <end position="738"/>
    </location>
</feature>
<dbReference type="FunFam" id="3.30.200.20:FF:000042">
    <property type="entry name" value="Aurora kinase A"/>
    <property type="match status" value="1"/>
</dbReference>
<feature type="region of interest" description="Disordered" evidence="22">
    <location>
        <begin position="988"/>
        <end position="1235"/>
    </location>
</feature>
<dbReference type="PROSITE" id="PS50011">
    <property type="entry name" value="PROTEIN_KINASE_DOM"/>
    <property type="match status" value="1"/>
</dbReference>
<dbReference type="InterPro" id="IPR000719">
    <property type="entry name" value="Prot_kinase_dom"/>
</dbReference>
<evidence type="ECO:0000256" key="3">
    <source>
        <dbReference type="ARBA" id="ARBA00004687"/>
    </source>
</evidence>
<dbReference type="InterPro" id="IPR011009">
    <property type="entry name" value="Kinase-like_dom_sf"/>
</dbReference>
<evidence type="ECO:0000313" key="25">
    <source>
        <dbReference type="EMBL" id="CAG8955688.1"/>
    </source>
</evidence>
<feature type="compositionally biased region" description="Low complexity" evidence="22">
    <location>
        <begin position="1093"/>
        <end position="1111"/>
    </location>
</feature>
<feature type="compositionally biased region" description="Basic and acidic residues" evidence="22">
    <location>
        <begin position="1925"/>
        <end position="1940"/>
    </location>
</feature>
<evidence type="ECO:0000259" key="24">
    <source>
        <dbReference type="PROSITE" id="PS50011"/>
    </source>
</evidence>
<dbReference type="Pfam" id="PF00069">
    <property type="entry name" value="Pkinase"/>
    <property type="match status" value="1"/>
</dbReference>
<dbReference type="GO" id="GO:0045033">
    <property type="term" value="P:peroxisome inheritance"/>
    <property type="evidence" value="ECO:0007669"/>
    <property type="project" value="UniProtKB-ARBA"/>
</dbReference>
<keyword evidence="17 23" id="KW-1133">Transmembrane helix</keyword>
<evidence type="ECO:0000256" key="17">
    <source>
        <dbReference type="ARBA" id="ARBA00022989"/>
    </source>
</evidence>
<keyword evidence="15" id="KW-0418">Kinase</keyword>
<feature type="compositionally biased region" description="Basic and acidic residues" evidence="22">
    <location>
        <begin position="1667"/>
        <end position="1688"/>
    </location>
</feature>
<keyword evidence="11" id="KW-0597">Phosphoprotein</keyword>
<protein>
    <recommendedName>
        <fullName evidence="6">GPI-anchored wall transfer protein 1</fullName>
        <ecNumber evidence="5">2.7.11.1</ecNumber>
    </recommendedName>
    <alternativeName>
        <fullName evidence="7 8">Serine/threonine-protein kinase ATG1</fullName>
    </alternativeName>
</protein>
<evidence type="ECO:0000313" key="26">
    <source>
        <dbReference type="Proteomes" id="UP000696280"/>
    </source>
</evidence>
<evidence type="ECO:0000256" key="23">
    <source>
        <dbReference type="SAM" id="Phobius"/>
    </source>
</evidence>
<evidence type="ECO:0000256" key="19">
    <source>
        <dbReference type="ARBA" id="ARBA00047899"/>
    </source>
</evidence>
<feature type="region of interest" description="Disordered" evidence="22">
    <location>
        <begin position="1627"/>
        <end position="1998"/>
    </location>
</feature>
<dbReference type="EMBL" id="CAJVRL010000065">
    <property type="protein sequence ID" value="CAG8955688.1"/>
    <property type="molecule type" value="Genomic_DNA"/>
</dbReference>
<feature type="compositionally biased region" description="Basic and acidic residues" evidence="22">
    <location>
        <begin position="2200"/>
        <end position="2216"/>
    </location>
</feature>
<feature type="compositionally biased region" description="Basic and acidic residues" evidence="22">
    <location>
        <begin position="2062"/>
        <end position="2076"/>
    </location>
</feature>
<comment type="catalytic activity">
    <reaction evidence="19">
        <text>L-threonyl-[protein] + ATP = O-phospho-L-threonyl-[protein] + ADP + H(+)</text>
        <dbReference type="Rhea" id="RHEA:46608"/>
        <dbReference type="Rhea" id="RHEA-COMP:11060"/>
        <dbReference type="Rhea" id="RHEA-COMP:11605"/>
        <dbReference type="ChEBI" id="CHEBI:15378"/>
        <dbReference type="ChEBI" id="CHEBI:30013"/>
        <dbReference type="ChEBI" id="CHEBI:30616"/>
        <dbReference type="ChEBI" id="CHEBI:61977"/>
        <dbReference type="ChEBI" id="CHEBI:456216"/>
        <dbReference type="EC" id="2.7.11.1"/>
    </reaction>
</comment>
<evidence type="ECO:0000256" key="2">
    <source>
        <dbReference type="ARBA" id="ARBA00004477"/>
    </source>
</evidence>
<feature type="transmembrane region" description="Helical" evidence="23">
    <location>
        <begin position="769"/>
        <end position="787"/>
    </location>
</feature>
<evidence type="ECO:0000256" key="14">
    <source>
        <dbReference type="ARBA" id="ARBA00022741"/>
    </source>
</evidence>
<dbReference type="GO" id="GO:0005789">
    <property type="term" value="C:endoplasmic reticulum membrane"/>
    <property type="evidence" value="ECO:0007669"/>
    <property type="project" value="UniProtKB-SubCell"/>
</dbReference>
<dbReference type="EC" id="2.7.11.1" evidence="5"/>
<evidence type="ECO:0000256" key="18">
    <source>
        <dbReference type="ARBA" id="ARBA00023136"/>
    </source>
</evidence>
<dbReference type="SMART" id="SM00220">
    <property type="entry name" value="S_TKc"/>
    <property type="match status" value="1"/>
</dbReference>
<feature type="region of interest" description="Disordered" evidence="22">
    <location>
        <begin position="1253"/>
        <end position="1310"/>
    </location>
</feature>
<feature type="compositionally biased region" description="Pro residues" evidence="22">
    <location>
        <begin position="835"/>
        <end position="853"/>
    </location>
</feature>
<feature type="transmembrane region" description="Helical" evidence="23">
    <location>
        <begin position="677"/>
        <end position="695"/>
    </location>
</feature>
<feature type="compositionally biased region" description="Polar residues" evidence="22">
    <location>
        <begin position="2035"/>
        <end position="2052"/>
    </location>
</feature>
<sequence length="2216" mass="242729">MTCDSGKTKDCPQREEPLRWVEIASGERVFLEVSCDSCRIKVPENKSAGKNEDSEYRYAAVLGVICTFPEYGARLFYILSTGTKKINTFGDVWAMLHAESKYHNRQRGMRGKNKKVFQASRDMMIESATNDPSRITGFPACLGLSQIFCLKKGLELILEIHVLDRKQRGPDEYLSKGRVENARNTNKREERLNFYHLCALVAAQIRVNVPATRCHAAVETLRAFKRHSSKFVVRDALPSTLMRANTYSLGLVGLKKPALPTSINRKDYLLDYVFFVLSNMRRGERRGGIEADMSSEPIICRPSCRPGIGAEAHMSSGIFTNMLRATKMSRAAEAAMAASYKSLKEDFVSGLTGGSIWEINYVTAVAPVALIFWSALQSRFSIFKPYTPLAFVIDFCLNVGNILLATTAYSKMPLLLNLLILAPIPIIYAIPKASSPKKPKLPPMREARDLTSQSPFPKKPFLTYYRGCMIVITCLAILAVDFRIFPRRFAKVENWGTSLMDVGVGSFVFSAGVVAARPLLKEKMAGKSTPLRTRLYRSSRHSLPLIVLGFVRLWSVKGLDYAEHVTEYGVHWNFFFTLGFLPPFVALFQSAFKVVPSYAALGIILCAGYQIALEFTTLKAFILTGPRTNLFDKNREGIFSFFGYLAIFLAGQSTGMIVIPRTLSKTAIHGTAQRKRLLLTLFAWSSIWISLFFVTTSYNYGLAISVSRRLANLPYFFWTCAFNSVQLTAFCLVETIFFPQAYKSADSKSEKEAYEIATSKVLEAYNRNGLAIFLAANLGTGLVNMTIPTLHVSNIQAMAILFGYAAVLTGLASFGLLITASLRSSSLGYHSRPPQALPPPRPPAPPPPPPPPTYSNLPASLASTFSSRQSSIRYDLPIGLRGVVQQPTKSLQACRLRHQAPQSSPPRSLASTNLSICIDISTATQRTAPATILTRTLTAVNPQPSPILSLALDRRLRTMRATPAYSHQSRARVIQQHHRINSHDLRVRASQKPGEMSSAALQAAPHQPTSVSSHSPVAATANRPYTAGSSQSSRDPYYNQNNTSNASPSSNRRPSRRPSGNGASSNNNSQQSAQYYSQSGNGPNPNSPMTSRAPNNSNPSASPTITAAAASGYPVMAPGDHQRGVPPTVTPRTSSNRTSTSAAAPSASRRERYADASNSPRAAPGEGQQERSERQRSNGSTQVNGAGDDSRSRRRAQQQSGEALPHRPSGTRESRASQSASRPATMAVQSPTALSREASEVLNRVIVSKPEVDLDRERERMAEAVPSSPPSDQTPRREMAVVGTEVMEENTRGSRSRHDHANTGKREKNSKFGDYYLGNTLGEGEFGKVKMGWKQEGGVQVAIKLIRRDSVGTNPTRLAKIYREIAILREISHPNIVRLHEMVETEKQIGIILEYASGGELFDYILNHRYLKDNAARRLFAQLVSGVGYLHKKGIVHRDLKLENLLLDRNRNIIITDFGFANTFSPNDELGDEIEYNLGSREYVKRMELDKILPNGNRRGDLMQTSCGSPCYAAPELVVSDSLYTGRKVDVWSCGVILYAMLAGYLPFDDDPANPEGDNINLLYKYIVSTPLTFPEYVTPHARDLLRRILVPDPRKRADLFEVARHSWLSEYSHVVGFITSSTTTTAEISSATVKSEEQEAPGLGRSSSVREPTKTGKAPAPVVGELGRKHGGVDPDAPESHPKPNKDNKRRTVQVEYVAPRSQTQRGEPVSAVAPSGSKTRARAGSFGPVEVQSTPPGTRRQVSTEKALPRDPPAAQDAYASHGRRPSTSQRPSGMPPPARPGREHSRTLLDKTHIAALGGPPVSIARPNTGGSMTSSASRGGTIPLTNRGSYSQPAAPTVTGTNTHGRIEQPKGSKNYSISGTPSQDESSEYGRPSSHQVPPKLQKVAGMDEGSQGAVDKGHKRSNTISGFFSRTNSVFGKSGRRDSTAERPAPEKQKKYPPISMAGAHIPGHPAHEPTPRHSIDSRRSISFGFGKKRSGSINGSQSTLQEKPRRFSLLPASFSLKSIGIGKEYGTPGAPPSDYDSRPDSHGTGPSQSTRSDPLRNTSGSAPHPATADGSYDRQRDSPLQDRRNTSTASPTQHRYTSQGQVSNPRSGAAPQFLPPMGFRQGESAINTESESSLNEYQNQRGTVAYPQAPQTYPDYDSDRRPGNSRANSRGVLQKSNRKFAEAYEPVQNYGYGPTHTNDHAGSSGAARKVMDFFRRRGKDRAGER</sequence>
<dbReference type="PROSITE" id="PS00108">
    <property type="entry name" value="PROTEIN_KINASE_ST"/>
    <property type="match status" value="1"/>
</dbReference>
<evidence type="ECO:0000256" key="20">
    <source>
        <dbReference type="ARBA" id="ARBA00048679"/>
    </source>
</evidence>
<name>A0A9N9PUJ4_9HELO</name>
<dbReference type="GO" id="GO:0004674">
    <property type="term" value="F:protein serine/threonine kinase activity"/>
    <property type="evidence" value="ECO:0007669"/>
    <property type="project" value="UniProtKB-KW"/>
</dbReference>
<keyword evidence="10" id="KW-0723">Serine/threonine-protein kinase</keyword>
<dbReference type="InterPro" id="IPR008271">
    <property type="entry name" value="Ser/Thr_kinase_AS"/>
</dbReference>
<feature type="compositionally biased region" description="Polar residues" evidence="22">
    <location>
        <begin position="1216"/>
        <end position="1233"/>
    </location>
</feature>
<feature type="binding site" evidence="21">
    <location>
        <position position="1344"/>
    </location>
    <ligand>
        <name>ATP</name>
        <dbReference type="ChEBI" id="CHEBI:30616"/>
    </ligand>
</feature>
<dbReference type="Proteomes" id="UP000696280">
    <property type="component" value="Unassembled WGS sequence"/>
</dbReference>
<feature type="transmembrane region" description="Helical" evidence="23">
    <location>
        <begin position="571"/>
        <end position="591"/>
    </location>
</feature>
<comment type="function">
    <text evidence="1">Probable acetyltransferase, which acetylates the inositol ring of phosphatidylinositol during biosynthesis of GPI-anchor.</text>
</comment>
<dbReference type="PANTHER" id="PTHR20661">
    <property type="entry name" value="PHOSPHATIDYLINOSITOL-GLYCAN BIOSYNTHESIS CLASS W PROTEIN"/>
    <property type="match status" value="1"/>
</dbReference>
<comment type="pathway">
    <text evidence="3">Glycolipid biosynthesis; glycosylphosphatidylinositol-anchor biosynthesis.</text>
</comment>
<comment type="similarity">
    <text evidence="4">Belongs to the PIGW family.</text>
</comment>
<feature type="transmembrane region" description="Helical" evidence="23">
    <location>
        <begin position="414"/>
        <end position="431"/>
    </location>
</feature>
<comment type="caution">
    <text evidence="25">The sequence shown here is derived from an EMBL/GenBank/DDBJ whole genome shotgun (WGS) entry which is preliminary data.</text>
</comment>
<feature type="compositionally biased region" description="Low complexity" evidence="22">
    <location>
        <begin position="1039"/>
        <end position="1082"/>
    </location>
</feature>
<feature type="compositionally biased region" description="Basic and acidic residues" evidence="22">
    <location>
        <begin position="1253"/>
        <end position="1262"/>
    </location>
</feature>
<evidence type="ECO:0000256" key="22">
    <source>
        <dbReference type="SAM" id="MobiDB-lite"/>
    </source>
</evidence>
<accession>A0A9N9PUJ4</accession>
<feature type="region of interest" description="Disordered" evidence="22">
    <location>
        <begin position="2010"/>
        <end position="2216"/>
    </location>
</feature>
<feature type="compositionally biased region" description="Polar residues" evidence="22">
    <location>
        <begin position="1083"/>
        <end position="1092"/>
    </location>
</feature>
<reference evidence="25" key="1">
    <citation type="submission" date="2021-07" db="EMBL/GenBank/DDBJ databases">
        <authorList>
            <person name="Durling M."/>
        </authorList>
    </citation>
    <scope>NUCLEOTIDE SEQUENCE</scope>
</reference>
<feature type="compositionally biased region" description="Low complexity" evidence="22">
    <location>
        <begin position="1126"/>
        <end position="1147"/>
    </location>
</feature>
<dbReference type="GO" id="GO:0006506">
    <property type="term" value="P:GPI anchor biosynthetic process"/>
    <property type="evidence" value="ECO:0007669"/>
    <property type="project" value="UniProtKB-KW"/>
</dbReference>
<feature type="compositionally biased region" description="Polar residues" evidence="22">
    <location>
        <begin position="1856"/>
        <end position="1869"/>
    </location>
</feature>
<feature type="compositionally biased region" description="Polar residues" evidence="22">
    <location>
        <begin position="1908"/>
        <end position="1921"/>
    </location>
</feature>
<dbReference type="PROSITE" id="PS00107">
    <property type="entry name" value="PROTEIN_KINASE_ATP"/>
    <property type="match status" value="1"/>
</dbReference>
<feature type="region of interest" description="Disordered" evidence="22">
    <location>
        <begin position="829"/>
        <end position="859"/>
    </location>
</feature>
<dbReference type="InterPro" id="IPR009447">
    <property type="entry name" value="PIGW/GWT1"/>
</dbReference>
<feature type="transmembrane region" description="Helical" evidence="23">
    <location>
        <begin position="638"/>
        <end position="657"/>
    </location>
</feature>
<evidence type="ECO:0000256" key="15">
    <source>
        <dbReference type="ARBA" id="ARBA00022777"/>
    </source>
</evidence>
<evidence type="ECO:0000256" key="16">
    <source>
        <dbReference type="ARBA" id="ARBA00022840"/>
    </source>
</evidence>
<evidence type="ECO:0000256" key="1">
    <source>
        <dbReference type="ARBA" id="ARBA00002531"/>
    </source>
</evidence>
<feature type="domain" description="Protein kinase" evidence="24">
    <location>
        <begin position="1315"/>
        <end position="1609"/>
    </location>
</feature>
<keyword evidence="18 23" id="KW-0472">Membrane</keyword>
<dbReference type="Pfam" id="PF06423">
    <property type="entry name" value="GWT1"/>
    <property type="match status" value="1"/>
</dbReference>
<dbReference type="GO" id="GO:0032216">
    <property type="term" value="F:glucosaminyl-phosphatidylinositol O-acyltransferase activity"/>
    <property type="evidence" value="ECO:0007669"/>
    <property type="project" value="TreeGrafter"/>
</dbReference>
<dbReference type="GO" id="GO:0072659">
    <property type="term" value="P:protein localization to plasma membrane"/>
    <property type="evidence" value="ECO:0007669"/>
    <property type="project" value="TreeGrafter"/>
</dbReference>
<dbReference type="PANTHER" id="PTHR20661:SF0">
    <property type="entry name" value="PHOSPHATIDYLINOSITOL-GLYCAN BIOSYNTHESIS CLASS W PROTEIN"/>
    <property type="match status" value="1"/>
</dbReference>
<dbReference type="InterPro" id="IPR017441">
    <property type="entry name" value="Protein_kinase_ATP_BS"/>
</dbReference>
<comment type="catalytic activity">
    <reaction evidence="20">
        <text>L-seryl-[protein] + ATP = O-phospho-L-seryl-[protein] + ADP + H(+)</text>
        <dbReference type="Rhea" id="RHEA:17989"/>
        <dbReference type="Rhea" id="RHEA-COMP:9863"/>
        <dbReference type="Rhea" id="RHEA-COMP:11604"/>
        <dbReference type="ChEBI" id="CHEBI:15378"/>
        <dbReference type="ChEBI" id="CHEBI:29999"/>
        <dbReference type="ChEBI" id="CHEBI:30616"/>
        <dbReference type="ChEBI" id="CHEBI:83421"/>
        <dbReference type="ChEBI" id="CHEBI:456216"/>
        <dbReference type="EC" id="2.7.11.1"/>
    </reaction>
</comment>